<evidence type="ECO:0000256" key="2">
    <source>
        <dbReference type="ARBA" id="ARBA00007935"/>
    </source>
</evidence>
<keyword evidence="5 8" id="KW-0812">Transmembrane</keyword>
<feature type="transmembrane region" description="Helical" evidence="8">
    <location>
        <begin position="225"/>
        <end position="244"/>
    </location>
</feature>
<name>A0A0S4QH91_9ACTN</name>
<dbReference type="CDD" id="cd06550">
    <property type="entry name" value="TM_ABC_iron-siderophores_like"/>
    <property type="match status" value="1"/>
</dbReference>
<feature type="transmembrane region" description="Helical" evidence="8">
    <location>
        <begin position="265"/>
        <end position="292"/>
    </location>
</feature>
<keyword evidence="6 8" id="KW-1133">Transmembrane helix</keyword>
<feature type="transmembrane region" description="Helical" evidence="8">
    <location>
        <begin position="146"/>
        <end position="166"/>
    </location>
</feature>
<evidence type="ECO:0000256" key="1">
    <source>
        <dbReference type="ARBA" id="ARBA00004651"/>
    </source>
</evidence>
<sequence>MTGPVAAPAVHPAGSQVPGRVLRILDGRVSARVRPRTVVVGAVLTALLLLVSLCLLLTGDYPASPAQVVRTVFGDGPRGLETVVHRFRMPRLLVAIGVGAALAVSGGIFQSLARNPLGSPDVIGFTTCSATGALLVILVFPDSPVGVPAGALLGGLVAALVVYALAYRRGVQGNRLILVGLGVSAVAESANSFLLSRAALEDAQDAQRWLVGSVNGRGWDYVGPLWAALAVLLPIALLLSRQLAVMELGDDLALSLGIGVERVRLCLVVCGVALTAVATAAAGPIAFVALAAPQITRRLVGTGAPVFLPAALMGALIVTSADLAGQRLLHPIQMPVGLSTGAIGGVYLIWLLSRELRLGGRA</sequence>
<keyword evidence="7 8" id="KW-0472">Membrane</keyword>
<keyword evidence="4" id="KW-1003">Cell membrane</keyword>
<dbReference type="SUPFAM" id="SSF81345">
    <property type="entry name" value="ABC transporter involved in vitamin B12 uptake, BtuC"/>
    <property type="match status" value="1"/>
</dbReference>
<comment type="subcellular location">
    <subcellularLocation>
        <location evidence="1">Cell membrane</location>
        <topology evidence="1">Multi-pass membrane protein</topology>
    </subcellularLocation>
</comment>
<feature type="transmembrane region" description="Helical" evidence="8">
    <location>
        <begin position="304"/>
        <end position="324"/>
    </location>
</feature>
<organism evidence="9 10">
    <name type="scientific">Parafrankia irregularis</name>
    <dbReference type="NCBI Taxonomy" id="795642"/>
    <lineage>
        <taxon>Bacteria</taxon>
        <taxon>Bacillati</taxon>
        <taxon>Actinomycetota</taxon>
        <taxon>Actinomycetes</taxon>
        <taxon>Frankiales</taxon>
        <taxon>Frankiaceae</taxon>
        <taxon>Parafrankia</taxon>
    </lineage>
</organism>
<evidence type="ECO:0000256" key="4">
    <source>
        <dbReference type="ARBA" id="ARBA00022475"/>
    </source>
</evidence>
<accession>A0A0S4QH91</accession>
<evidence type="ECO:0000256" key="3">
    <source>
        <dbReference type="ARBA" id="ARBA00022448"/>
    </source>
</evidence>
<dbReference type="GO" id="GO:0005886">
    <property type="term" value="C:plasma membrane"/>
    <property type="evidence" value="ECO:0007669"/>
    <property type="project" value="UniProtKB-SubCell"/>
</dbReference>
<evidence type="ECO:0000256" key="8">
    <source>
        <dbReference type="SAM" id="Phobius"/>
    </source>
</evidence>
<keyword evidence="3" id="KW-0813">Transport</keyword>
<dbReference type="EMBL" id="FAOZ01000003">
    <property type="protein sequence ID" value="CUU54617.1"/>
    <property type="molecule type" value="Genomic_DNA"/>
</dbReference>
<dbReference type="PANTHER" id="PTHR30472">
    <property type="entry name" value="FERRIC ENTEROBACTIN TRANSPORT SYSTEM PERMEASE PROTEIN"/>
    <property type="match status" value="1"/>
</dbReference>
<dbReference type="InterPro" id="IPR000522">
    <property type="entry name" value="ABC_transptr_permease_BtuC"/>
</dbReference>
<feature type="transmembrane region" description="Helical" evidence="8">
    <location>
        <begin position="122"/>
        <end position="140"/>
    </location>
</feature>
<feature type="transmembrane region" description="Helical" evidence="8">
    <location>
        <begin position="336"/>
        <end position="353"/>
    </location>
</feature>
<protein>
    <submittedName>
        <fullName evidence="9">Iron complex transport system permease protein</fullName>
    </submittedName>
</protein>
<dbReference type="PANTHER" id="PTHR30472:SF24">
    <property type="entry name" value="FERRIC ENTEROBACTIN TRANSPORT SYSTEM PERMEASE PROTEIN FEPG"/>
    <property type="match status" value="1"/>
</dbReference>
<feature type="transmembrane region" description="Helical" evidence="8">
    <location>
        <begin position="92"/>
        <end position="110"/>
    </location>
</feature>
<keyword evidence="10" id="KW-1185">Reference proteome</keyword>
<evidence type="ECO:0000313" key="10">
    <source>
        <dbReference type="Proteomes" id="UP000198802"/>
    </source>
</evidence>
<dbReference type="GO" id="GO:0022857">
    <property type="term" value="F:transmembrane transporter activity"/>
    <property type="evidence" value="ECO:0007669"/>
    <property type="project" value="InterPro"/>
</dbReference>
<reference evidence="10" key="1">
    <citation type="submission" date="2015-11" db="EMBL/GenBank/DDBJ databases">
        <authorList>
            <person name="Varghese N."/>
        </authorList>
    </citation>
    <scope>NUCLEOTIDE SEQUENCE [LARGE SCALE GENOMIC DNA]</scope>
    <source>
        <strain evidence="10">DSM 45899</strain>
    </source>
</reference>
<proteinExistence type="inferred from homology"/>
<dbReference type="GO" id="GO:0033214">
    <property type="term" value="P:siderophore-iron import into cell"/>
    <property type="evidence" value="ECO:0007669"/>
    <property type="project" value="TreeGrafter"/>
</dbReference>
<dbReference type="InterPro" id="IPR037294">
    <property type="entry name" value="ABC_BtuC-like"/>
</dbReference>
<evidence type="ECO:0000313" key="9">
    <source>
        <dbReference type="EMBL" id="CUU54617.1"/>
    </source>
</evidence>
<dbReference type="Proteomes" id="UP000198802">
    <property type="component" value="Unassembled WGS sequence"/>
</dbReference>
<comment type="similarity">
    <text evidence="2">Belongs to the binding-protein-dependent transport system permease family. FecCD subfamily.</text>
</comment>
<dbReference type="Pfam" id="PF01032">
    <property type="entry name" value="FecCD"/>
    <property type="match status" value="1"/>
</dbReference>
<dbReference type="RefSeq" id="WP_242666087.1">
    <property type="nucleotide sequence ID" value="NZ_FAOZ01000003.1"/>
</dbReference>
<evidence type="ECO:0000256" key="6">
    <source>
        <dbReference type="ARBA" id="ARBA00022989"/>
    </source>
</evidence>
<dbReference type="AlphaFoldDB" id="A0A0S4QH91"/>
<gene>
    <name evidence="9" type="ORF">Ga0074812_103107</name>
</gene>
<evidence type="ECO:0000256" key="5">
    <source>
        <dbReference type="ARBA" id="ARBA00022692"/>
    </source>
</evidence>
<feature type="transmembrane region" description="Helical" evidence="8">
    <location>
        <begin position="38"/>
        <end position="58"/>
    </location>
</feature>
<evidence type="ECO:0000256" key="7">
    <source>
        <dbReference type="ARBA" id="ARBA00023136"/>
    </source>
</evidence>
<dbReference type="Gene3D" id="1.10.3470.10">
    <property type="entry name" value="ABC transporter involved in vitamin B12 uptake, BtuC"/>
    <property type="match status" value="1"/>
</dbReference>